<dbReference type="SUPFAM" id="SSF52317">
    <property type="entry name" value="Class I glutamine amidotransferase-like"/>
    <property type="match status" value="1"/>
</dbReference>
<dbReference type="Pfam" id="PF06283">
    <property type="entry name" value="ThuA"/>
    <property type="match status" value="1"/>
</dbReference>
<name>A0A5C5Y1F2_9PLAN</name>
<dbReference type="AlphaFoldDB" id="A0A5C5Y1F2"/>
<dbReference type="RefSeq" id="WP_231598407.1">
    <property type="nucleotide sequence ID" value="NZ_SJPL01000001.1"/>
</dbReference>
<dbReference type="InterPro" id="IPR029010">
    <property type="entry name" value="ThuA-like"/>
</dbReference>
<keyword evidence="3" id="KW-1185">Reference proteome</keyword>
<accession>A0A5C5Y1F2</accession>
<dbReference type="InterPro" id="IPR029062">
    <property type="entry name" value="Class_I_gatase-like"/>
</dbReference>
<reference evidence="2 3" key="1">
    <citation type="submission" date="2019-02" db="EMBL/GenBank/DDBJ databases">
        <title>Deep-cultivation of Planctomycetes and their phenomic and genomic characterization uncovers novel biology.</title>
        <authorList>
            <person name="Wiegand S."/>
            <person name="Jogler M."/>
            <person name="Boedeker C."/>
            <person name="Pinto D."/>
            <person name="Vollmers J."/>
            <person name="Rivas-Marin E."/>
            <person name="Kohn T."/>
            <person name="Peeters S.H."/>
            <person name="Heuer A."/>
            <person name="Rast P."/>
            <person name="Oberbeckmann S."/>
            <person name="Bunk B."/>
            <person name="Jeske O."/>
            <person name="Meyerdierks A."/>
            <person name="Storesund J.E."/>
            <person name="Kallscheuer N."/>
            <person name="Luecker S."/>
            <person name="Lage O.M."/>
            <person name="Pohl T."/>
            <person name="Merkel B.J."/>
            <person name="Hornburger P."/>
            <person name="Mueller R.-W."/>
            <person name="Bruemmer F."/>
            <person name="Labrenz M."/>
            <person name="Spormann A.M."/>
            <person name="Op Den Camp H."/>
            <person name="Overmann J."/>
            <person name="Amann R."/>
            <person name="Jetten M.S.M."/>
            <person name="Mascher T."/>
            <person name="Medema M.H."/>
            <person name="Devos D.P."/>
            <person name="Kaster A.-K."/>
            <person name="Ovreas L."/>
            <person name="Rohde M."/>
            <person name="Galperin M.Y."/>
            <person name="Jogler C."/>
        </authorList>
    </citation>
    <scope>NUCLEOTIDE SEQUENCE [LARGE SCALE GENOMIC DNA]</scope>
    <source>
        <strain evidence="2 3">Pan14r</strain>
    </source>
</reference>
<dbReference type="Proteomes" id="UP000317238">
    <property type="component" value="Unassembled WGS sequence"/>
</dbReference>
<evidence type="ECO:0000313" key="3">
    <source>
        <dbReference type="Proteomes" id="UP000317238"/>
    </source>
</evidence>
<comment type="caution">
    <text evidence="2">The sequence shown here is derived from an EMBL/GenBank/DDBJ whole genome shotgun (WGS) entry which is preliminary data.</text>
</comment>
<feature type="domain" description="ThuA-like" evidence="1">
    <location>
        <begin position="60"/>
        <end position="294"/>
    </location>
</feature>
<dbReference type="EMBL" id="SJPL01000001">
    <property type="protein sequence ID" value="TWT68970.1"/>
    <property type="molecule type" value="Genomic_DNA"/>
</dbReference>
<protein>
    <submittedName>
        <fullName evidence="2">Trehalose utilization</fullName>
    </submittedName>
</protein>
<dbReference type="Gene3D" id="3.40.50.880">
    <property type="match status" value="1"/>
</dbReference>
<proteinExistence type="predicted"/>
<organism evidence="2 3">
    <name type="scientific">Crateriforma conspicua</name>
    <dbReference type="NCBI Taxonomy" id="2527996"/>
    <lineage>
        <taxon>Bacteria</taxon>
        <taxon>Pseudomonadati</taxon>
        <taxon>Planctomycetota</taxon>
        <taxon>Planctomycetia</taxon>
        <taxon>Planctomycetales</taxon>
        <taxon>Planctomycetaceae</taxon>
        <taxon>Crateriforma</taxon>
    </lineage>
</organism>
<evidence type="ECO:0000259" key="1">
    <source>
        <dbReference type="Pfam" id="PF06283"/>
    </source>
</evidence>
<sequence>MLNLPLRIKPIGLFLFVALAWTTPMLAELSAQSPLVYEGKSGPGAGKHIVFLAGDHEYRSEETLPAMARILAQHHGFKCTVLFTIDPDTGTIDPDADHMPGTEVLADADAAVIFMRFKNLPADQMQPIVDYLNRSGPVVGLRTATHAFKIPADSPFARYDYQYKGQEYSRGFGRQVLGESWSGHYGKNHVMSTRLILAADQADHPILKGVTQPWVQAGGYWTEPMDDATVLATAQPLNGMTANAPIADDKSPCPGAWVRTYGDGDGRVFTTTYGASVDLLDTDFRRMMINASFWSCGMENQIRDDLNIDFVGAYQPSKFQFGGFRRGVRPSELADWNSPIMSLRYPVEMPKRRK</sequence>
<evidence type="ECO:0000313" key="2">
    <source>
        <dbReference type="EMBL" id="TWT68970.1"/>
    </source>
</evidence>
<gene>
    <name evidence="2" type="ORF">Pan14r_12540</name>
</gene>